<reference evidence="2" key="1">
    <citation type="journal article" date="2023" name="Hortic. Res.">
        <title>A chromosome-level phased genome enabling allele-level studies in sweet orange: a case study on citrus Huanglongbing tolerance.</title>
        <authorList>
            <person name="Wu B."/>
            <person name="Yu Q."/>
            <person name="Deng Z."/>
            <person name="Duan Y."/>
            <person name="Luo F."/>
            <person name="Gmitter F. Jr."/>
        </authorList>
    </citation>
    <scope>NUCLEOTIDE SEQUENCE [LARGE SCALE GENOMIC DNA]</scope>
    <source>
        <strain evidence="2">cv. Valencia</strain>
    </source>
</reference>
<keyword evidence="2" id="KW-1185">Reference proteome</keyword>
<dbReference type="Proteomes" id="UP000829398">
    <property type="component" value="Chromosome 8"/>
</dbReference>
<gene>
    <name evidence="1" type="ORF">KPL71_023705</name>
</gene>
<comment type="caution">
    <text evidence="1">The sequence shown here is derived from an EMBL/GenBank/DDBJ whole genome shotgun (WGS) entry which is preliminary data.</text>
</comment>
<organism evidence="1 2">
    <name type="scientific">Citrus sinensis</name>
    <name type="common">Sweet orange</name>
    <name type="synonym">Citrus aurantium var. sinensis</name>
    <dbReference type="NCBI Taxonomy" id="2711"/>
    <lineage>
        <taxon>Eukaryota</taxon>
        <taxon>Viridiplantae</taxon>
        <taxon>Streptophyta</taxon>
        <taxon>Embryophyta</taxon>
        <taxon>Tracheophyta</taxon>
        <taxon>Spermatophyta</taxon>
        <taxon>Magnoliopsida</taxon>
        <taxon>eudicotyledons</taxon>
        <taxon>Gunneridae</taxon>
        <taxon>Pentapetalae</taxon>
        <taxon>rosids</taxon>
        <taxon>malvids</taxon>
        <taxon>Sapindales</taxon>
        <taxon>Rutaceae</taxon>
        <taxon>Aurantioideae</taxon>
        <taxon>Citrus</taxon>
    </lineage>
</organism>
<name>A0ACB8ILS8_CITSI</name>
<sequence>MVSTSSSNPSTPVTLSSTLSLPKSCTSHTAHKIENLVEYSYIPESAQISESSYPLISPYQLYKRPSSFTRSIRTLISTRRPHPKEYIQSSRLDQCSLQATPAEQYVTLEIPSELISNWKREGYTHLHLGGIRLILTLHGRKGLPVTARIAMLDTRFKQYQDAVIGTVLTTLHAGSVLLTFYPNFNLSLQDPNLPTTLKVQVQIQGAEQISSAKIATLHHQLVYRLQNHALDLPTPEHHSNTLMVLAESDQIPTIIQIPRQIPRHELIKLMPLEWISNYEQFHNNTAPIQTSESMFERRQDGTVRMTFKPPPSAPQEPPRLSFTYSSMITAVQTAQEDLPITGFNSQGYLVYPAKHNGHFLWDAPGSGMCDPTWKRGQVRPLLVGETGESVGSEEGSLPMGLVSPDGVGIMRMSCCGPKEVWEISLSGGVVLQGQAYGQGCKFRTVVAVSFSTMGWGRTIQVVSSRKMMSVMIHVWDEITDVVDNAEKLLNLPFGKLLIWKVKQFLGNVLSWLIVSIFDDHTKEFNVVCSNDFRRRENFSFMASTSSSNPSTPVTLSSTLSLSKSCTSYTAHKIENLVEYSYIPESAQISESSYPLISPYQLYKRPSSFTRSIRTLISTRRPHPKEYIQSSRLDQCSLQATPAEQYVTLEIPSELISNWKREGYTHLHLGGIRLILTLHGRKGLPVTARIAMLDTRFKQYQDAVIGTVLTTLHAGSVLLTFYPNFNLSLQDPNLPTTLKVQVQIQVPIQTSESMFERRQDGTVRMTFKPPPSAPQEPHRLSFTYSSMITAVQTAQENLPITGFNSQDPPPPPAPLPIYRKELKWIAKHCKSEIPSPLSHSTPIVQPLACMMFSSTTSDYSSSFPPLEPHTDSQRNVVSKPFVPSPITSTGHLEPPKPFESVLNWQTQNARAQNDTLLHLNSKVENISLRTEQIETKVDSITAQMQQIHQNLHSRIGQLDSELRAMLAHRYNGPEFDQKEREIRRLKAELAQIDSEKHRPTLFTTSPPIPSIGPTYHPFASMLSPIKQYDPSKLFGMTHTLFRDNPLPPPPKPKPKPRPQPRHAPLHPSSLTIPGQPSPSSTPASPLAPLSVPTQSKDKEPMHQFTAHTVTHSSITVDQTSDSNPAVSDSPTETDTESLVSTIEDEMHESSATNHPPSAQTNPSSQKSSNGPWFTFDDLPSHKWRDRLTEMSAWIDLQMLRPGATTQSVLREFATRFTGALRDWFDSLGQYRQLQFVDLPEVSSALAVLHDQFLGDPSAVFEAARRDYLNMKCCSLNAKDLDFHYKRMSLLFYKLNGFNEPTLKHVFLASLPDELQPDIQRQLTASNLSLDNISLGKIFQLAKTCLDKLCEQKQFFKELLKDKEPFRSACKKPYLHIKCHKKKDCDCSLKKKRHFRKFKTPEFSSKPRRSRKPYRFFRKKSSSSREFKRKQSSRCFICKRKGHYAKDCPNKREKSIRLVEHLQATTDYSLAKDELEFYFSEQDEPNDKTVFALQSSSDSDSDQSQVIFHQQLLSLDTTVPIPSIKLQILPSKFQRPIPAIGLIDTGAQRSMLNPHNLPSEYWTQSEEHFKAVNGKLFTTSLITKKPIGIQIFPNCVIWTKVIGSTLPNKDILLGFDILHQIKHLQIIPTGIRVKSMFKPFTDILKLYNLSETPQSYQDISTKLFSFCPESHSEFTHPNPLWKNKSFFIKLLFKLNKNINPTKATHPGMSPSDLLLAQQECSQLLAQGLIEPTSSQWACQAFYVEKHSEIVRGKKRLVIDYQPLNMFLQDDKFPLPRRQSMFTFLKKAQIFSKFDLKSGFWQLGIEPSERYKTAFCIPNAHFQWTVLPFGLKTAPSIFQKSMVQIFQPILHHALIYIDDILLFSGSHDEHRQLLTQFYDILQSHGIMLSAKKSTIATNNIEFLGMVIKDGHYQPGKHIAQELLHFPDQQLSKRQIQQFLGIINYIRDFIPHIAQNPPPLKLITDGKRILQTDASDESWGAILLEELNDKEHFIAYASGHFSDTQKHYHSVFKEILAVKNGIKRFEYHLIGHHFLIRMDSSAFPNIFHFKGKTVPEKMLLRLKDWFSKYDFSVKHIKGSQNLIPDMLSRLSKPENPRTLFSTTYHFPIISMATSLPPEALTKKTFPFNKTFSSVFAIQEFARKALFRFFMKAYLVTDHFPFSTFHPENMFLTGLTLDPTRDTTEDVLWYVWCLTVLYATKLILPISPTLEHLLNPDNATSLTWTLLEWFSPIPWWRKKLQQLSEIYNLDRMPAPEAQLFTSVFIIHRPYFQHPDTNLFWTQDQVYEWFTTPHIAVIENDIQDAVHNYLCQLNHQPLPLKDISHTSLGPQHDILMIPTPSAISKPKSTGIIIKEERPDYTDFLYQDSQDPWEDFLPLSQHLHQFPQPIMDEPGPSEPGSSSQPSKADKATQMPSPKSQPSPSKPGYRRDCPYPPCRGPNCKHPKLSKTFFPKSNPDNPYETESSSEDDYMNLRSP</sequence>
<protein>
    <submittedName>
        <fullName evidence="1">Uncharacterized protein</fullName>
    </submittedName>
</protein>
<proteinExistence type="predicted"/>
<accession>A0ACB8ILS8</accession>
<evidence type="ECO:0000313" key="2">
    <source>
        <dbReference type="Proteomes" id="UP000829398"/>
    </source>
</evidence>
<evidence type="ECO:0000313" key="1">
    <source>
        <dbReference type="EMBL" id="KAH9697662.1"/>
    </source>
</evidence>
<dbReference type="EMBL" id="CM039177">
    <property type="protein sequence ID" value="KAH9697662.1"/>
    <property type="molecule type" value="Genomic_DNA"/>
</dbReference>